<dbReference type="Proteomes" id="UP000284375">
    <property type="component" value="Unassembled WGS sequence"/>
</dbReference>
<sequence>MAAGLLALLGDILYPLPVGWVLLSAVVLAVIVRLSTDPLRHVPGPLIARLTPLWLWYISYNGIECRTIAALHEKYGPVVRIAPNEVDISDGAAVNPIYVKSGGFLKSDMYQHYDFEGFPTIFSTRDPAQRVSRAKAVAPMFATREIMRGRPVVQEVIDGMVAELERRKAEAAGKPLDVLNLFRALSIDITTAYLFGESFNGLGRQRLSATAFVDSLFSGARFFYLPSWLYDRVYLLASMFNKEKVNIATSNDIVERFIVRAVTKSVAKKDTEAQTYQGRLLEAGISQEEVKSQLLDVVFAGTDPPAMALAMMCWFLRTFPAKYERARKEVLGNTDLDASCLPYLAGVVKESLRLSMATPTRLPRKVPSGGFKACGVSIPAGTSVGIGAYSLHLNPDVFPNPHEFMPERWLDTTPEMLRDSFSFGSGLRQCIARNLATQWLFWIAETLIRSDVLQGARPAKDDVEVREWFNVKVIGGKIELIWE</sequence>
<dbReference type="PROSITE" id="PS00086">
    <property type="entry name" value="CYTOCHROME_P450"/>
    <property type="match status" value="1"/>
</dbReference>
<dbReference type="GO" id="GO:0004497">
    <property type="term" value="F:monooxygenase activity"/>
    <property type="evidence" value="ECO:0007669"/>
    <property type="project" value="UniProtKB-KW"/>
</dbReference>
<dbReference type="EMBL" id="LJZO01000057">
    <property type="protein sequence ID" value="ROV89510.1"/>
    <property type="molecule type" value="Genomic_DNA"/>
</dbReference>
<keyword evidence="7" id="KW-0472">Membrane</keyword>
<gene>
    <name evidence="8" type="ORF">VSDG_08524</name>
</gene>
<dbReference type="Pfam" id="PF00067">
    <property type="entry name" value="p450"/>
    <property type="match status" value="1"/>
</dbReference>
<accession>A0A423VF90</accession>
<comment type="caution">
    <text evidence="8">The sequence shown here is derived from an EMBL/GenBank/DDBJ whole genome shotgun (WGS) entry which is preliminary data.</text>
</comment>
<keyword evidence="6" id="KW-0560">Oxidoreductase</keyword>
<dbReference type="GO" id="GO:0020037">
    <property type="term" value="F:heme binding"/>
    <property type="evidence" value="ECO:0007669"/>
    <property type="project" value="InterPro"/>
</dbReference>
<dbReference type="InterPro" id="IPR017972">
    <property type="entry name" value="Cyt_P450_CS"/>
</dbReference>
<dbReference type="InterPro" id="IPR002401">
    <property type="entry name" value="Cyt_P450_E_grp-I"/>
</dbReference>
<dbReference type="CDD" id="cd11062">
    <property type="entry name" value="CYP58-like"/>
    <property type="match status" value="1"/>
</dbReference>
<evidence type="ECO:0000256" key="2">
    <source>
        <dbReference type="ARBA" id="ARBA00022617"/>
    </source>
</evidence>
<dbReference type="STRING" id="252740.A0A423VF90"/>
<dbReference type="PRINTS" id="PR00463">
    <property type="entry name" value="EP450I"/>
</dbReference>
<dbReference type="PANTHER" id="PTHR24305:SF156">
    <property type="entry name" value="P450, PUTATIVE (EUROFUNG)-RELATED"/>
    <property type="match status" value="1"/>
</dbReference>
<name>A0A423VF90_CYTCH</name>
<dbReference type="AlphaFoldDB" id="A0A423VF90"/>
<dbReference type="GO" id="GO:0016705">
    <property type="term" value="F:oxidoreductase activity, acting on paired donors, with incorporation or reduction of molecular oxygen"/>
    <property type="evidence" value="ECO:0007669"/>
    <property type="project" value="InterPro"/>
</dbReference>
<dbReference type="PANTHER" id="PTHR24305">
    <property type="entry name" value="CYTOCHROME P450"/>
    <property type="match status" value="1"/>
</dbReference>
<keyword evidence="2 5" id="KW-0349">Heme</keyword>
<proteinExistence type="inferred from homology"/>
<evidence type="ECO:0008006" key="10">
    <source>
        <dbReference type="Google" id="ProtNLM"/>
    </source>
</evidence>
<keyword evidence="4 5" id="KW-0408">Iron</keyword>
<dbReference type="InterPro" id="IPR050121">
    <property type="entry name" value="Cytochrome_P450_monoxygenase"/>
</dbReference>
<evidence type="ECO:0000313" key="8">
    <source>
        <dbReference type="EMBL" id="ROV89510.1"/>
    </source>
</evidence>
<organism evidence="8 9">
    <name type="scientific">Cytospora chrysosperma</name>
    <name type="common">Cytospora canker fungus</name>
    <name type="synonym">Sphaeria chrysosperma</name>
    <dbReference type="NCBI Taxonomy" id="252740"/>
    <lineage>
        <taxon>Eukaryota</taxon>
        <taxon>Fungi</taxon>
        <taxon>Dikarya</taxon>
        <taxon>Ascomycota</taxon>
        <taxon>Pezizomycotina</taxon>
        <taxon>Sordariomycetes</taxon>
        <taxon>Sordariomycetidae</taxon>
        <taxon>Diaporthales</taxon>
        <taxon>Cytosporaceae</taxon>
        <taxon>Cytospora</taxon>
    </lineage>
</organism>
<reference evidence="8 9" key="1">
    <citation type="submission" date="2015-09" db="EMBL/GenBank/DDBJ databases">
        <title>Host preference determinants of Valsa canker pathogens revealed by comparative genomics.</title>
        <authorList>
            <person name="Yin Z."/>
            <person name="Huang L."/>
        </authorList>
    </citation>
    <scope>NUCLEOTIDE SEQUENCE [LARGE SCALE GENOMIC DNA]</scope>
    <source>
        <strain evidence="8 9">YSFL</strain>
    </source>
</reference>
<feature type="binding site" description="axial binding residue" evidence="5">
    <location>
        <position position="430"/>
    </location>
    <ligand>
        <name>heme</name>
        <dbReference type="ChEBI" id="CHEBI:30413"/>
    </ligand>
    <ligandPart>
        <name>Fe</name>
        <dbReference type="ChEBI" id="CHEBI:18248"/>
    </ligandPart>
</feature>
<dbReference type="SUPFAM" id="SSF48264">
    <property type="entry name" value="Cytochrome P450"/>
    <property type="match status" value="1"/>
</dbReference>
<feature type="transmembrane region" description="Helical" evidence="7">
    <location>
        <begin position="12"/>
        <end position="34"/>
    </location>
</feature>
<evidence type="ECO:0000256" key="1">
    <source>
        <dbReference type="ARBA" id="ARBA00001971"/>
    </source>
</evidence>
<keyword evidence="9" id="KW-1185">Reference proteome</keyword>
<dbReference type="Gene3D" id="1.10.630.10">
    <property type="entry name" value="Cytochrome P450"/>
    <property type="match status" value="1"/>
</dbReference>
<evidence type="ECO:0000313" key="9">
    <source>
        <dbReference type="Proteomes" id="UP000284375"/>
    </source>
</evidence>
<protein>
    <recommendedName>
        <fullName evidence="10">Cytochrome P450</fullName>
    </recommendedName>
</protein>
<evidence type="ECO:0000256" key="5">
    <source>
        <dbReference type="PIRSR" id="PIRSR602401-1"/>
    </source>
</evidence>
<keyword evidence="3 5" id="KW-0479">Metal-binding</keyword>
<comment type="similarity">
    <text evidence="6">Belongs to the cytochrome P450 family.</text>
</comment>
<dbReference type="GO" id="GO:0005506">
    <property type="term" value="F:iron ion binding"/>
    <property type="evidence" value="ECO:0007669"/>
    <property type="project" value="InterPro"/>
</dbReference>
<dbReference type="InterPro" id="IPR001128">
    <property type="entry name" value="Cyt_P450"/>
</dbReference>
<keyword evidence="7" id="KW-1133">Transmembrane helix</keyword>
<evidence type="ECO:0000256" key="3">
    <source>
        <dbReference type="ARBA" id="ARBA00022723"/>
    </source>
</evidence>
<keyword evidence="6" id="KW-0503">Monooxygenase</keyword>
<evidence type="ECO:0000256" key="7">
    <source>
        <dbReference type="SAM" id="Phobius"/>
    </source>
</evidence>
<dbReference type="InterPro" id="IPR036396">
    <property type="entry name" value="Cyt_P450_sf"/>
</dbReference>
<evidence type="ECO:0000256" key="4">
    <source>
        <dbReference type="ARBA" id="ARBA00023004"/>
    </source>
</evidence>
<keyword evidence="7" id="KW-0812">Transmembrane</keyword>
<evidence type="ECO:0000256" key="6">
    <source>
        <dbReference type="RuleBase" id="RU000461"/>
    </source>
</evidence>
<dbReference type="OrthoDB" id="1470350at2759"/>
<comment type="cofactor">
    <cofactor evidence="1 5">
        <name>heme</name>
        <dbReference type="ChEBI" id="CHEBI:30413"/>
    </cofactor>
</comment>